<dbReference type="AlphaFoldDB" id="A0A0M6YC22"/>
<proteinExistence type="predicted"/>
<keyword evidence="2" id="KW-0732">Signal</keyword>
<reference evidence="4" key="1">
    <citation type="submission" date="2015-07" db="EMBL/GenBank/DDBJ databases">
        <authorList>
            <person name="Rodrigo-Torres Lidia"/>
            <person name="Arahal R.David."/>
        </authorList>
    </citation>
    <scope>NUCLEOTIDE SEQUENCE [LARGE SCALE GENOMIC DNA]</scope>
    <source>
        <strain evidence="4">CECT 4801</strain>
    </source>
</reference>
<name>A0A0M6YC22_9HYPH</name>
<evidence type="ECO:0000256" key="2">
    <source>
        <dbReference type="SAM" id="SignalP"/>
    </source>
</evidence>
<dbReference type="EMBL" id="CXST01000011">
    <property type="protein sequence ID" value="CTQ47645.1"/>
    <property type="molecule type" value="Genomic_DNA"/>
</dbReference>
<feature type="region of interest" description="Disordered" evidence="1">
    <location>
        <begin position="26"/>
        <end position="53"/>
    </location>
</feature>
<protein>
    <submittedName>
        <fullName evidence="3">Uncharacterized protein</fullName>
    </submittedName>
</protein>
<evidence type="ECO:0000313" key="4">
    <source>
        <dbReference type="Proteomes" id="UP000048926"/>
    </source>
</evidence>
<dbReference type="RefSeq" id="WP_187306648.1">
    <property type="nucleotide sequence ID" value="NZ_CXST01000011.1"/>
</dbReference>
<feature type="chain" id="PRO_5005807700" evidence="2">
    <location>
        <begin position="24"/>
        <end position="53"/>
    </location>
</feature>
<organism evidence="3 4">
    <name type="scientific">Roseibium aggregatum</name>
    <dbReference type="NCBI Taxonomy" id="187304"/>
    <lineage>
        <taxon>Bacteria</taxon>
        <taxon>Pseudomonadati</taxon>
        <taxon>Pseudomonadota</taxon>
        <taxon>Alphaproteobacteria</taxon>
        <taxon>Hyphomicrobiales</taxon>
        <taxon>Stappiaceae</taxon>
        <taxon>Roseibium</taxon>
    </lineage>
</organism>
<sequence>MKIVPLITTAMILSLTTPCLALADSEHGHGASDQSAEETGLMGGQAGMNRGRI</sequence>
<evidence type="ECO:0000313" key="3">
    <source>
        <dbReference type="EMBL" id="CTQ47645.1"/>
    </source>
</evidence>
<gene>
    <name evidence="3" type="ORF">LAL4801_06107</name>
</gene>
<feature type="signal peptide" evidence="2">
    <location>
        <begin position="1"/>
        <end position="23"/>
    </location>
</feature>
<evidence type="ECO:0000256" key="1">
    <source>
        <dbReference type="SAM" id="MobiDB-lite"/>
    </source>
</evidence>
<accession>A0A0M6YC22</accession>
<keyword evidence="4" id="KW-1185">Reference proteome</keyword>
<dbReference type="Proteomes" id="UP000048926">
    <property type="component" value="Unassembled WGS sequence"/>
</dbReference>